<organism evidence="3 4">
    <name type="scientific">Musa acuminata subsp. malaccensis</name>
    <name type="common">Wild banana</name>
    <name type="synonym">Musa malaccensis</name>
    <dbReference type="NCBI Taxonomy" id="214687"/>
    <lineage>
        <taxon>Eukaryota</taxon>
        <taxon>Viridiplantae</taxon>
        <taxon>Streptophyta</taxon>
        <taxon>Embryophyta</taxon>
        <taxon>Tracheophyta</taxon>
        <taxon>Spermatophyta</taxon>
        <taxon>Magnoliopsida</taxon>
        <taxon>Liliopsida</taxon>
        <taxon>Zingiberales</taxon>
        <taxon>Musaceae</taxon>
        <taxon>Musa</taxon>
    </lineage>
</organism>
<sequence>MQSLTPLLVKSLVRLVGLLVSRPAVSVTTILYHSDALPRNPGLQRLVRDELLDDENYLFHFLISMLKCFW</sequence>
<dbReference type="EnsemblPlants" id="Ma03_t20620.1">
    <property type="protein sequence ID" value="Ma03_p20620.1"/>
    <property type="gene ID" value="Ma03_g20620"/>
</dbReference>
<feature type="chain" id="PRO_5036219754" evidence="1">
    <location>
        <begin position="27"/>
        <end position="70"/>
    </location>
</feature>
<proteinExistence type="predicted"/>
<dbReference type="Gramene" id="Ma03_t20620.1">
    <property type="protein sequence ID" value="Ma03_p20620.1"/>
    <property type="gene ID" value="Ma03_g20620"/>
</dbReference>
<keyword evidence="1" id="KW-0732">Signal</keyword>
<dbReference type="OMA" id="TILYYSD"/>
<feature type="signal peptide" evidence="1">
    <location>
        <begin position="1"/>
        <end position="26"/>
    </location>
</feature>
<reference evidence="2" key="1">
    <citation type="submission" date="2021-03" db="EMBL/GenBank/DDBJ databases">
        <authorList>
            <consortium name="Genoscope - CEA"/>
            <person name="William W."/>
        </authorList>
    </citation>
    <scope>NUCLEOTIDE SEQUENCE</scope>
    <source>
        <strain evidence="2">Doubled-haploid Pahang</strain>
    </source>
</reference>
<dbReference type="EMBL" id="HG996468">
    <property type="protein sequence ID" value="CAG1850788.1"/>
    <property type="molecule type" value="Genomic_DNA"/>
</dbReference>
<dbReference type="AlphaFoldDB" id="A0A804IED2"/>
<keyword evidence="4" id="KW-1185">Reference proteome</keyword>
<protein>
    <submittedName>
        <fullName evidence="2">(wild Malaysian banana) hypothetical protein</fullName>
    </submittedName>
</protein>
<name>A0A804IED2_MUSAM</name>
<accession>A0A804IED2</accession>
<evidence type="ECO:0000313" key="3">
    <source>
        <dbReference type="EnsemblPlants" id="Ma03_p20620.1"/>
    </source>
</evidence>
<dbReference type="PANTHER" id="PTHR37900">
    <property type="match status" value="1"/>
</dbReference>
<gene>
    <name evidence="2" type="ORF">GSMUA_197780.1</name>
</gene>
<dbReference type="InParanoid" id="A0A804IED2"/>
<dbReference type="Proteomes" id="UP000012960">
    <property type="component" value="Unplaced"/>
</dbReference>
<reference evidence="3" key="2">
    <citation type="submission" date="2021-05" db="UniProtKB">
        <authorList>
            <consortium name="EnsemblPlants"/>
        </authorList>
    </citation>
    <scope>IDENTIFICATION</scope>
    <source>
        <strain evidence="3">subsp. malaccensis</strain>
    </source>
</reference>
<evidence type="ECO:0000256" key="1">
    <source>
        <dbReference type="SAM" id="SignalP"/>
    </source>
</evidence>
<dbReference type="PANTHER" id="PTHR37900:SF5">
    <property type="entry name" value="OS02G0159250 PROTEIN"/>
    <property type="match status" value="1"/>
</dbReference>
<evidence type="ECO:0000313" key="4">
    <source>
        <dbReference type="Proteomes" id="UP000012960"/>
    </source>
</evidence>
<evidence type="ECO:0000313" key="2">
    <source>
        <dbReference type="EMBL" id="CAG1850788.1"/>
    </source>
</evidence>